<feature type="compositionally biased region" description="Basic and acidic residues" evidence="1">
    <location>
        <begin position="1"/>
        <end position="10"/>
    </location>
</feature>
<gene>
    <name evidence="2" type="ORF">F5544_43795</name>
</gene>
<feature type="region of interest" description="Disordered" evidence="1">
    <location>
        <begin position="1"/>
        <end position="20"/>
    </location>
</feature>
<keyword evidence="3" id="KW-1185">Reference proteome</keyword>
<protein>
    <submittedName>
        <fullName evidence="2">Uncharacterized protein</fullName>
    </submittedName>
</protein>
<proteinExistence type="predicted"/>
<reference evidence="2 3" key="1">
    <citation type="journal article" date="2019" name="ACS Chem. Biol.">
        <title>Identification and Mobilization of a Cryptic Antibiotic Biosynthesis Gene Locus from a Human-Pathogenic Nocardia Isolate.</title>
        <authorList>
            <person name="Herisse M."/>
            <person name="Ishida K."/>
            <person name="Porter J.L."/>
            <person name="Howden B."/>
            <person name="Hertweck C."/>
            <person name="Stinear T.P."/>
            <person name="Pidot S.J."/>
        </authorList>
    </citation>
    <scope>NUCLEOTIDE SEQUENCE [LARGE SCALE GENOMIC DNA]</scope>
    <source>
        <strain evidence="2 3">AUSMDU00012717</strain>
    </source>
</reference>
<evidence type="ECO:0000313" key="2">
    <source>
        <dbReference type="EMBL" id="QIS16562.1"/>
    </source>
</evidence>
<dbReference type="RefSeq" id="WP_167478621.1">
    <property type="nucleotide sequence ID" value="NZ_CP046172.1"/>
</dbReference>
<sequence length="96" mass="10492">MSRSDSHLDDGQADENEEIRAEFEAELAECMAGVGVNMHARRLDGETKRALARIAGAYPDIPQGLIEAAYSIFAGQLDGSRDDDGLPSFMRGRHIK</sequence>
<organism evidence="2 3">
    <name type="scientific">Nocardia arthritidis</name>
    <dbReference type="NCBI Taxonomy" id="228602"/>
    <lineage>
        <taxon>Bacteria</taxon>
        <taxon>Bacillati</taxon>
        <taxon>Actinomycetota</taxon>
        <taxon>Actinomycetes</taxon>
        <taxon>Mycobacteriales</taxon>
        <taxon>Nocardiaceae</taxon>
        <taxon>Nocardia</taxon>
    </lineage>
</organism>
<evidence type="ECO:0000313" key="3">
    <source>
        <dbReference type="Proteomes" id="UP000503540"/>
    </source>
</evidence>
<name>A0A6G9YTN1_9NOCA</name>
<dbReference type="EMBL" id="CP046172">
    <property type="protein sequence ID" value="QIS16562.1"/>
    <property type="molecule type" value="Genomic_DNA"/>
</dbReference>
<dbReference type="Proteomes" id="UP000503540">
    <property type="component" value="Chromosome"/>
</dbReference>
<evidence type="ECO:0000256" key="1">
    <source>
        <dbReference type="SAM" id="MobiDB-lite"/>
    </source>
</evidence>
<dbReference type="KEGG" id="nah:F5544_43795"/>
<accession>A0A6G9YTN1</accession>
<dbReference type="AlphaFoldDB" id="A0A6G9YTN1"/>